<evidence type="ECO:0000259" key="5">
    <source>
        <dbReference type="PROSITE" id="PS51747"/>
    </source>
</evidence>
<evidence type="ECO:0000256" key="1">
    <source>
        <dbReference type="ARBA" id="ARBA00006576"/>
    </source>
</evidence>
<evidence type="ECO:0000313" key="6">
    <source>
        <dbReference type="EMBL" id="PIS43579.1"/>
    </source>
</evidence>
<reference evidence="7" key="1">
    <citation type="submission" date="2017-09" db="EMBL/GenBank/DDBJ databases">
        <title>Depth-based differentiation of microbial function through sediment-hosted aquifers and enrichment of novel symbionts in the deep terrestrial subsurface.</title>
        <authorList>
            <person name="Probst A.J."/>
            <person name="Ladd B."/>
            <person name="Jarett J.K."/>
            <person name="Geller-Mcgrath D.E."/>
            <person name="Sieber C.M.K."/>
            <person name="Emerson J.B."/>
            <person name="Anantharaman K."/>
            <person name="Thomas B.C."/>
            <person name="Malmstrom R."/>
            <person name="Stieglmeier M."/>
            <person name="Klingl A."/>
            <person name="Woyke T."/>
            <person name="Ryan C.M."/>
            <person name="Banfield J.F."/>
        </authorList>
    </citation>
    <scope>NUCLEOTIDE SEQUENCE [LARGE SCALE GENOMIC DNA]</scope>
</reference>
<dbReference type="Proteomes" id="UP000228687">
    <property type="component" value="Unassembled WGS sequence"/>
</dbReference>
<dbReference type="InterPro" id="IPR002125">
    <property type="entry name" value="CMP_dCMP_dom"/>
</dbReference>
<dbReference type="GO" id="GO:0008270">
    <property type="term" value="F:zinc ion binding"/>
    <property type="evidence" value="ECO:0007669"/>
    <property type="project" value="InterPro"/>
</dbReference>
<gene>
    <name evidence="6" type="ORF">COT23_00585</name>
</gene>
<name>A0A2H0YZ41_9BACT</name>
<dbReference type="GO" id="GO:0004132">
    <property type="term" value="F:dCMP deaminase activity"/>
    <property type="evidence" value="ECO:0007669"/>
    <property type="project" value="TreeGrafter"/>
</dbReference>
<dbReference type="PANTHER" id="PTHR11086:SF18">
    <property type="entry name" value="DEOXYCYTIDYLATE DEAMINASE"/>
    <property type="match status" value="1"/>
</dbReference>
<dbReference type="PANTHER" id="PTHR11086">
    <property type="entry name" value="DEOXYCYTIDYLATE DEAMINASE-RELATED"/>
    <property type="match status" value="1"/>
</dbReference>
<dbReference type="InterPro" id="IPR016193">
    <property type="entry name" value="Cytidine_deaminase-like"/>
</dbReference>
<dbReference type="GO" id="GO:0005737">
    <property type="term" value="C:cytoplasm"/>
    <property type="evidence" value="ECO:0007669"/>
    <property type="project" value="TreeGrafter"/>
</dbReference>
<sequence>MFPMVLILEEGTIKKTLSDYTQITLPDEDVSRNFARIFLKKHKVYFKKIFLRWDKTISTTEFEVPPDRIISTKNSDLKFLREAVKEARQSPDWWRGIGAVLVKEKKIEIRAYNRHFPSNTTSGTMGDPRSNFDYGEQPEIYLSIHAEADIIAQVANRGISLQGSEIFVTTFPCPNCARLLVRAGIKKLFYTQGYSKLDAEEILKSAGVEIILVKT</sequence>
<keyword evidence="2" id="KW-0479">Metal-binding</keyword>
<dbReference type="EMBL" id="PEXT01000010">
    <property type="protein sequence ID" value="PIS43579.1"/>
    <property type="molecule type" value="Genomic_DNA"/>
</dbReference>
<keyword evidence="4" id="KW-0862">Zinc</keyword>
<evidence type="ECO:0000313" key="7">
    <source>
        <dbReference type="Proteomes" id="UP000228687"/>
    </source>
</evidence>
<comment type="caution">
    <text evidence="6">The sequence shown here is derived from an EMBL/GenBank/DDBJ whole genome shotgun (WGS) entry which is preliminary data.</text>
</comment>
<evidence type="ECO:0000256" key="2">
    <source>
        <dbReference type="ARBA" id="ARBA00022723"/>
    </source>
</evidence>
<dbReference type="InterPro" id="IPR016192">
    <property type="entry name" value="APOBEC/CMP_deaminase_Zn-bd"/>
</dbReference>
<dbReference type="Pfam" id="PF00383">
    <property type="entry name" value="dCMP_cyt_deam_1"/>
    <property type="match status" value="1"/>
</dbReference>
<organism evidence="6 7">
    <name type="scientific">Candidatus Kaiserbacteria bacterium CG08_land_8_20_14_0_20_50_21</name>
    <dbReference type="NCBI Taxonomy" id="1974604"/>
    <lineage>
        <taxon>Bacteria</taxon>
        <taxon>Candidatus Kaiseribacteriota</taxon>
    </lineage>
</organism>
<evidence type="ECO:0000256" key="3">
    <source>
        <dbReference type="ARBA" id="ARBA00022801"/>
    </source>
</evidence>
<accession>A0A2H0YZ41</accession>
<dbReference type="SUPFAM" id="SSF53927">
    <property type="entry name" value="Cytidine deaminase-like"/>
    <property type="match status" value="1"/>
</dbReference>
<dbReference type="AlphaFoldDB" id="A0A2H0YZ41"/>
<proteinExistence type="inferred from homology"/>
<evidence type="ECO:0000256" key="4">
    <source>
        <dbReference type="ARBA" id="ARBA00022833"/>
    </source>
</evidence>
<dbReference type="PROSITE" id="PS51747">
    <property type="entry name" value="CYT_DCMP_DEAMINASES_2"/>
    <property type="match status" value="1"/>
</dbReference>
<comment type="similarity">
    <text evidence="1">Belongs to the cytidine and deoxycytidylate deaminase family.</text>
</comment>
<protein>
    <recommendedName>
        <fullName evidence="5">CMP/dCMP-type deaminase domain-containing protein</fullName>
    </recommendedName>
</protein>
<feature type="domain" description="CMP/dCMP-type deaminase" evidence="5">
    <location>
        <begin position="74"/>
        <end position="210"/>
    </location>
</feature>
<dbReference type="PROSITE" id="PS00903">
    <property type="entry name" value="CYT_DCMP_DEAMINASES_1"/>
    <property type="match status" value="1"/>
</dbReference>
<dbReference type="Gene3D" id="3.40.140.10">
    <property type="entry name" value="Cytidine Deaminase, domain 2"/>
    <property type="match status" value="1"/>
</dbReference>
<keyword evidence="3" id="KW-0378">Hydrolase</keyword>
<dbReference type="InterPro" id="IPR015517">
    <property type="entry name" value="dCMP_deaminase-rel"/>
</dbReference>